<comment type="caution">
    <text evidence="1">The sequence shown here is derived from an EMBL/GenBank/DDBJ whole genome shotgun (WGS) entry which is preliminary data.</text>
</comment>
<organism evidence="1 2">
    <name type="scientific">Anaerotruncus colihominis</name>
    <dbReference type="NCBI Taxonomy" id="169435"/>
    <lineage>
        <taxon>Bacteria</taxon>
        <taxon>Bacillati</taxon>
        <taxon>Bacillota</taxon>
        <taxon>Clostridia</taxon>
        <taxon>Eubacteriales</taxon>
        <taxon>Oscillospiraceae</taxon>
        <taxon>Anaerotruncus</taxon>
    </lineage>
</organism>
<dbReference type="EMBL" id="NFKP01000033">
    <property type="protein sequence ID" value="OUP67466.1"/>
    <property type="molecule type" value="Genomic_DNA"/>
</dbReference>
<dbReference type="Proteomes" id="UP000196386">
    <property type="component" value="Unassembled WGS sequence"/>
</dbReference>
<evidence type="ECO:0000313" key="1">
    <source>
        <dbReference type="EMBL" id="OUP67466.1"/>
    </source>
</evidence>
<gene>
    <name evidence="1" type="ORF">B5F11_18180</name>
</gene>
<name>A0A1Y4MRF7_9FIRM</name>
<proteinExistence type="predicted"/>
<protein>
    <submittedName>
        <fullName evidence="1">Thymidylate synthase</fullName>
    </submittedName>
</protein>
<evidence type="ECO:0000313" key="2">
    <source>
        <dbReference type="Proteomes" id="UP000196386"/>
    </source>
</evidence>
<sequence>MEFRNLLNAQNRDELRQWLLENYNKEPECWVVVKRGRPIDDETFWYIDAVEEAMCFGWIDSTTKKMDNGVTAQRLAPRRKGSLWSELNKERCRRMERLGRMTDAGRAVLPDMSEKGFVIDKDILNALQADAEVWENFQSFPPLYQRVRIDTIQIKKKQPELFQSRLQKLLDNTKAGVMYGEWNDNGRLLTE</sequence>
<accession>A0A1Y4MRF7</accession>
<dbReference type="AlphaFoldDB" id="A0A1Y4MRF7"/>
<reference evidence="2" key="1">
    <citation type="submission" date="2017-04" db="EMBL/GenBank/DDBJ databases">
        <title>Function of individual gut microbiota members based on whole genome sequencing of pure cultures obtained from chicken caecum.</title>
        <authorList>
            <person name="Medvecky M."/>
            <person name="Cejkova D."/>
            <person name="Polansky O."/>
            <person name="Karasova D."/>
            <person name="Kubasova T."/>
            <person name="Cizek A."/>
            <person name="Rychlik I."/>
        </authorList>
    </citation>
    <scope>NUCLEOTIDE SEQUENCE [LARGE SCALE GENOMIC DNA]</scope>
    <source>
        <strain evidence="2">An175</strain>
    </source>
</reference>
<dbReference type="Pfam" id="PF13376">
    <property type="entry name" value="OmdA"/>
    <property type="match status" value="1"/>
</dbReference>